<evidence type="ECO:0000256" key="5">
    <source>
        <dbReference type="ARBA" id="ARBA00022989"/>
    </source>
</evidence>
<dbReference type="Pfam" id="PF00664">
    <property type="entry name" value="ABC_membrane"/>
    <property type="match status" value="1"/>
</dbReference>
<feature type="transmembrane region" description="Helical" evidence="7">
    <location>
        <begin position="280"/>
        <end position="306"/>
    </location>
</feature>
<dbReference type="InterPro" id="IPR036640">
    <property type="entry name" value="ABC1_TM_sf"/>
</dbReference>
<dbReference type="PANTHER" id="PTHR43394">
    <property type="entry name" value="ATP-DEPENDENT PERMEASE MDL1, MITOCHONDRIAL"/>
    <property type="match status" value="1"/>
</dbReference>
<dbReference type="InterPro" id="IPR027417">
    <property type="entry name" value="P-loop_NTPase"/>
</dbReference>
<evidence type="ECO:0000256" key="2">
    <source>
        <dbReference type="ARBA" id="ARBA00022692"/>
    </source>
</evidence>
<evidence type="ECO:0000259" key="9">
    <source>
        <dbReference type="PROSITE" id="PS50929"/>
    </source>
</evidence>
<keyword evidence="4 10" id="KW-0067">ATP-binding</keyword>
<dbReference type="InterPro" id="IPR003593">
    <property type="entry name" value="AAA+_ATPase"/>
</dbReference>
<dbReference type="RefSeq" id="WP_346076319.1">
    <property type="nucleotide sequence ID" value="NZ_BAAARB010000010.1"/>
</dbReference>
<evidence type="ECO:0000259" key="8">
    <source>
        <dbReference type="PROSITE" id="PS50893"/>
    </source>
</evidence>
<evidence type="ECO:0000256" key="3">
    <source>
        <dbReference type="ARBA" id="ARBA00022741"/>
    </source>
</evidence>
<dbReference type="SUPFAM" id="SSF52540">
    <property type="entry name" value="P-loop containing nucleoside triphosphate hydrolases"/>
    <property type="match status" value="1"/>
</dbReference>
<evidence type="ECO:0000256" key="1">
    <source>
        <dbReference type="ARBA" id="ARBA00004651"/>
    </source>
</evidence>
<dbReference type="PROSITE" id="PS00211">
    <property type="entry name" value="ABC_TRANSPORTER_1"/>
    <property type="match status" value="1"/>
</dbReference>
<keyword evidence="6 7" id="KW-0472">Membrane</keyword>
<protein>
    <submittedName>
        <fullName evidence="10">ABC transporter ATP-binding protein</fullName>
    </submittedName>
</protein>
<evidence type="ECO:0000256" key="6">
    <source>
        <dbReference type="ARBA" id="ARBA00023136"/>
    </source>
</evidence>
<dbReference type="Pfam" id="PF00005">
    <property type="entry name" value="ABC_tran"/>
    <property type="match status" value="1"/>
</dbReference>
<keyword evidence="2 7" id="KW-0812">Transmembrane</keyword>
<feature type="transmembrane region" description="Helical" evidence="7">
    <location>
        <begin position="203"/>
        <end position="223"/>
    </location>
</feature>
<organism evidence="10 11">
    <name type="scientific">Gordonia cholesterolivorans</name>
    <dbReference type="NCBI Taxonomy" id="559625"/>
    <lineage>
        <taxon>Bacteria</taxon>
        <taxon>Bacillati</taxon>
        <taxon>Actinomycetota</taxon>
        <taxon>Actinomycetes</taxon>
        <taxon>Mycobacteriales</taxon>
        <taxon>Gordoniaceae</taxon>
        <taxon>Gordonia</taxon>
    </lineage>
</organism>
<comment type="caution">
    <text evidence="10">The sequence shown here is derived from an EMBL/GenBank/DDBJ whole genome shotgun (WGS) entry which is preliminary data.</text>
</comment>
<name>A0ABN3HJ34_9ACTN</name>
<dbReference type="SUPFAM" id="SSF90123">
    <property type="entry name" value="ABC transporter transmembrane region"/>
    <property type="match status" value="1"/>
</dbReference>
<evidence type="ECO:0000313" key="10">
    <source>
        <dbReference type="EMBL" id="GAA2381677.1"/>
    </source>
</evidence>
<keyword evidence="3" id="KW-0547">Nucleotide-binding</keyword>
<dbReference type="SMART" id="SM00382">
    <property type="entry name" value="AAA"/>
    <property type="match status" value="1"/>
</dbReference>
<dbReference type="Gene3D" id="3.40.50.300">
    <property type="entry name" value="P-loop containing nucleotide triphosphate hydrolases"/>
    <property type="match status" value="1"/>
</dbReference>
<feature type="domain" description="ABC transmembrane type-1" evidence="9">
    <location>
        <begin position="22"/>
        <end position="344"/>
    </location>
</feature>
<feature type="transmembrane region" description="Helical" evidence="7">
    <location>
        <begin position="20"/>
        <end position="41"/>
    </location>
</feature>
<feature type="transmembrane region" description="Helical" evidence="7">
    <location>
        <begin position="98"/>
        <end position="127"/>
    </location>
</feature>
<dbReference type="PROSITE" id="PS50893">
    <property type="entry name" value="ABC_TRANSPORTER_2"/>
    <property type="match status" value="1"/>
</dbReference>
<keyword evidence="5 7" id="KW-1133">Transmembrane helix</keyword>
<dbReference type="InterPro" id="IPR039421">
    <property type="entry name" value="Type_1_exporter"/>
</dbReference>
<dbReference type="Gene3D" id="1.20.1560.10">
    <property type="entry name" value="ABC transporter type 1, transmembrane domain"/>
    <property type="match status" value="1"/>
</dbReference>
<comment type="subcellular location">
    <subcellularLocation>
        <location evidence="1">Cell membrane</location>
        <topology evidence="1">Multi-pass membrane protein</topology>
    </subcellularLocation>
</comment>
<proteinExistence type="predicted"/>
<evidence type="ECO:0000256" key="4">
    <source>
        <dbReference type="ARBA" id="ARBA00022840"/>
    </source>
</evidence>
<dbReference type="PROSITE" id="PS50929">
    <property type="entry name" value="ABC_TM1F"/>
    <property type="match status" value="1"/>
</dbReference>
<feature type="domain" description="ABC transporter" evidence="8">
    <location>
        <begin position="383"/>
        <end position="612"/>
    </location>
</feature>
<keyword evidence="11" id="KW-1185">Reference proteome</keyword>
<evidence type="ECO:0000256" key="7">
    <source>
        <dbReference type="SAM" id="Phobius"/>
    </source>
</evidence>
<dbReference type="EMBL" id="BAAARB010000010">
    <property type="protein sequence ID" value="GAA2381677.1"/>
    <property type="molecule type" value="Genomic_DNA"/>
</dbReference>
<dbReference type="InterPro" id="IPR011527">
    <property type="entry name" value="ABC1_TM_dom"/>
</dbReference>
<dbReference type="CDD" id="cd18547">
    <property type="entry name" value="ABC_6TM_Tm288_like"/>
    <property type="match status" value="1"/>
</dbReference>
<dbReference type="InterPro" id="IPR003439">
    <property type="entry name" value="ABC_transporter-like_ATP-bd"/>
</dbReference>
<dbReference type="InterPro" id="IPR017871">
    <property type="entry name" value="ABC_transporter-like_CS"/>
</dbReference>
<dbReference type="Proteomes" id="UP001501170">
    <property type="component" value="Unassembled WGS sequence"/>
</dbReference>
<dbReference type="PANTHER" id="PTHR43394:SF1">
    <property type="entry name" value="ATP-BINDING CASSETTE SUB-FAMILY B MEMBER 10, MITOCHONDRIAL"/>
    <property type="match status" value="1"/>
</dbReference>
<feature type="transmembrane region" description="Helical" evidence="7">
    <location>
        <begin position="176"/>
        <end position="197"/>
    </location>
</feature>
<reference evidence="10 11" key="1">
    <citation type="journal article" date="2019" name="Int. J. Syst. Evol. Microbiol.">
        <title>The Global Catalogue of Microorganisms (GCM) 10K type strain sequencing project: providing services to taxonomists for standard genome sequencing and annotation.</title>
        <authorList>
            <consortium name="The Broad Institute Genomics Platform"/>
            <consortium name="The Broad Institute Genome Sequencing Center for Infectious Disease"/>
            <person name="Wu L."/>
            <person name="Ma J."/>
        </authorList>
    </citation>
    <scope>NUCLEOTIDE SEQUENCE [LARGE SCALE GENOMIC DNA]</scope>
    <source>
        <strain evidence="10 11">JCM 16227</strain>
    </source>
</reference>
<sequence length="615" mass="65421">MRIVRALREFRRFLGSDRRLSFALVLSVVAALSTVTVPVLLARLTNIIFSGAVSTRLPAGDTREQAVEQLRRSGQGDLANVVETTGAVPGAGIDWDRLWAAAAVALIAIALVTITRIGSGLLVNSAVQDAIRTIRERVERKIHRLPVSRLEGGRRGEVLNAMTVDVDNMSTVIGPLFVQLPVLVLTVVAVAVALILLSPFFALIAFATIPVTAALAFTVVRFARPHMQAQWRTTSSISAHIEDVYGAHDMIAAYDGHPQTSREFDELNRRLERAARSGQAWSGSITPVLTFCNALVFVIIAVLGALKMLDGAVTLGTLQAVVMYTQQLSAPMTELSSTLPTLQSGFISFGRVRTFLGADEESEPAVDDKPVAAHGRHTLPPTVTFERVHYSYADGSPVLRGIDLTLPAGRTTALVGATGSGKTTLTGLLQRFADPTAGRILIDGEDIAGMSRSKVRSMMAVVTQDPWLFSGTAGENVDYGRPTDGRAVDEAMVDSLLAGLPSGPETPVSGDSTLLSAGEKQLITVARALAADPDILILDEATSAADPRTELIIGRGLEALRNRTTTLIVTHRYSTLATADTIAVLADGRIIEHGSASELLAAGGEFARIYGRGPT</sequence>
<evidence type="ECO:0000313" key="11">
    <source>
        <dbReference type="Proteomes" id="UP001501170"/>
    </source>
</evidence>
<dbReference type="GO" id="GO:0005524">
    <property type="term" value="F:ATP binding"/>
    <property type="evidence" value="ECO:0007669"/>
    <property type="project" value="UniProtKB-KW"/>
</dbReference>
<gene>
    <name evidence="10" type="ORF">GCM10009855_22210</name>
</gene>
<accession>A0ABN3HJ34</accession>